<dbReference type="AlphaFoldDB" id="A0AAD1R085"/>
<gene>
    <name evidence="2" type="ORF">PECUL_23A008795</name>
</gene>
<evidence type="ECO:0000256" key="1">
    <source>
        <dbReference type="SAM" id="MobiDB-lite"/>
    </source>
</evidence>
<feature type="compositionally biased region" description="Basic and acidic residues" evidence="1">
    <location>
        <begin position="47"/>
        <end position="61"/>
    </location>
</feature>
<evidence type="ECO:0000313" key="3">
    <source>
        <dbReference type="Proteomes" id="UP001295444"/>
    </source>
</evidence>
<name>A0AAD1R085_PELCU</name>
<protein>
    <submittedName>
        <fullName evidence="2">Uncharacterized protein</fullName>
    </submittedName>
</protein>
<feature type="compositionally biased region" description="Basic residues" evidence="1">
    <location>
        <begin position="75"/>
        <end position="90"/>
    </location>
</feature>
<organism evidence="2 3">
    <name type="scientific">Pelobates cultripes</name>
    <name type="common">Western spadefoot toad</name>
    <dbReference type="NCBI Taxonomy" id="61616"/>
    <lineage>
        <taxon>Eukaryota</taxon>
        <taxon>Metazoa</taxon>
        <taxon>Chordata</taxon>
        <taxon>Craniata</taxon>
        <taxon>Vertebrata</taxon>
        <taxon>Euteleostomi</taxon>
        <taxon>Amphibia</taxon>
        <taxon>Batrachia</taxon>
        <taxon>Anura</taxon>
        <taxon>Pelobatoidea</taxon>
        <taxon>Pelobatidae</taxon>
        <taxon>Pelobates</taxon>
    </lineage>
</organism>
<dbReference type="EMBL" id="OW240912">
    <property type="protein sequence ID" value="CAH2220469.1"/>
    <property type="molecule type" value="Genomic_DNA"/>
</dbReference>
<keyword evidence="3" id="KW-1185">Reference proteome</keyword>
<evidence type="ECO:0000313" key="2">
    <source>
        <dbReference type="EMBL" id="CAH2220469.1"/>
    </source>
</evidence>
<dbReference type="Proteomes" id="UP001295444">
    <property type="component" value="Chromosome 01"/>
</dbReference>
<sequence length="140" mass="15360">MEDSQMPSDLQALINAAVSASVEKALAKALPAAQHTTKGPKHSQRRKVSDDSDLSSKDHGRPAKCYWKGEGSKPKPLKGKAPLKKGRRARPVNPMTHTVSSYEELDMPSSLSFLDEWQANDSHSDDGTWGPNSFINETFL</sequence>
<feature type="region of interest" description="Disordered" evidence="1">
    <location>
        <begin position="29"/>
        <end position="101"/>
    </location>
</feature>
<reference evidence="2" key="1">
    <citation type="submission" date="2022-03" db="EMBL/GenBank/DDBJ databases">
        <authorList>
            <person name="Alioto T."/>
            <person name="Alioto T."/>
            <person name="Gomez Garrido J."/>
        </authorList>
    </citation>
    <scope>NUCLEOTIDE SEQUENCE</scope>
</reference>
<accession>A0AAD1R085</accession>
<feature type="non-terminal residue" evidence="2">
    <location>
        <position position="140"/>
    </location>
</feature>
<proteinExistence type="predicted"/>